<dbReference type="SUPFAM" id="SSF144232">
    <property type="entry name" value="HIT/MYND zinc finger-like"/>
    <property type="match status" value="1"/>
</dbReference>
<evidence type="ECO:0000313" key="6">
    <source>
        <dbReference type="EMBL" id="OCK84779.1"/>
    </source>
</evidence>
<evidence type="ECO:0000259" key="5">
    <source>
        <dbReference type="PROSITE" id="PS50865"/>
    </source>
</evidence>
<keyword evidence="7" id="KW-1185">Reference proteome</keyword>
<name>A0A8E2JJG9_9PEZI</name>
<keyword evidence="1" id="KW-0479">Metal-binding</keyword>
<evidence type="ECO:0000256" key="3">
    <source>
        <dbReference type="ARBA" id="ARBA00022833"/>
    </source>
</evidence>
<gene>
    <name evidence="6" type="ORF">K432DRAFT_389190</name>
</gene>
<dbReference type="GO" id="GO:0008270">
    <property type="term" value="F:zinc ion binding"/>
    <property type="evidence" value="ECO:0007669"/>
    <property type="project" value="UniProtKB-KW"/>
</dbReference>
<accession>A0A8E2JJG9</accession>
<keyword evidence="2 4" id="KW-0863">Zinc-finger</keyword>
<dbReference type="Gene3D" id="6.10.140.2220">
    <property type="match status" value="1"/>
</dbReference>
<dbReference type="PROSITE" id="PS50865">
    <property type="entry name" value="ZF_MYND_2"/>
    <property type="match status" value="1"/>
</dbReference>
<feature type="domain" description="MYND-type" evidence="5">
    <location>
        <begin position="29"/>
        <end position="68"/>
    </location>
</feature>
<dbReference type="EMBL" id="KV744830">
    <property type="protein sequence ID" value="OCK84779.1"/>
    <property type="molecule type" value="Genomic_DNA"/>
</dbReference>
<evidence type="ECO:0000256" key="1">
    <source>
        <dbReference type="ARBA" id="ARBA00022723"/>
    </source>
</evidence>
<dbReference type="PANTHER" id="PTHR46920:SF1">
    <property type="entry name" value="PROTEIN MSS51 HOMOLOG, MITOCHONDRIAL-RELATED"/>
    <property type="match status" value="1"/>
</dbReference>
<sequence>MAIDRNTGPPSARPSALITPILALKQGSCFSCWKSASQLKRCTACKRVSYCSQECQKKDWNSSHKKTCKFLVASNKTRTPTSPIGRNWEVFFNEKISEIQTFKAQTPDFDKNLERLILYEVFCSHCYRRQSQLDRTTQLKNCDACQIATFCSDCPQKHSLDECQTFHELAEDEKWTLEHNKRQREANKPTLTMVCTQSPRDTYLPLSAAGGWYEYYTRISDKDLRSLQVTADLRPGSNEPIELAAAGYLRYGTRATTIPLTILAALERLFPNLGTRTSINLHLLGANPWELERLMTFEEILHLLPSLKKLHLTLIGLDIPEESVSEDVVMLGCCPSCSSRDRTRSVFLFRGPYHDFVNTKHYDRPDLAVAFHTGFSQEASEDWMPTIYHIANAQHPTLFTTYNKEEMREETTIFSQIGAKFVQEGEINQWKSACPILEPMGSVENNVYYSNQYCYIISPRNA</sequence>
<dbReference type="PROSITE" id="PS01360">
    <property type="entry name" value="ZF_MYND_1"/>
    <property type="match status" value="1"/>
</dbReference>
<keyword evidence="3" id="KW-0862">Zinc</keyword>
<evidence type="ECO:0000256" key="2">
    <source>
        <dbReference type="ARBA" id="ARBA00022771"/>
    </source>
</evidence>
<evidence type="ECO:0000256" key="4">
    <source>
        <dbReference type="PROSITE-ProRule" id="PRU00134"/>
    </source>
</evidence>
<reference evidence="6 7" key="1">
    <citation type="journal article" date="2016" name="Nat. Commun.">
        <title>Ectomycorrhizal ecology is imprinted in the genome of the dominant symbiotic fungus Cenococcum geophilum.</title>
        <authorList>
            <consortium name="DOE Joint Genome Institute"/>
            <person name="Peter M."/>
            <person name="Kohler A."/>
            <person name="Ohm R.A."/>
            <person name="Kuo A."/>
            <person name="Krutzmann J."/>
            <person name="Morin E."/>
            <person name="Arend M."/>
            <person name="Barry K.W."/>
            <person name="Binder M."/>
            <person name="Choi C."/>
            <person name="Clum A."/>
            <person name="Copeland A."/>
            <person name="Grisel N."/>
            <person name="Haridas S."/>
            <person name="Kipfer T."/>
            <person name="LaButti K."/>
            <person name="Lindquist E."/>
            <person name="Lipzen A."/>
            <person name="Maire R."/>
            <person name="Meier B."/>
            <person name="Mihaltcheva S."/>
            <person name="Molinier V."/>
            <person name="Murat C."/>
            <person name="Poggeler S."/>
            <person name="Quandt C.A."/>
            <person name="Sperisen C."/>
            <person name="Tritt A."/>
            <person name="Tisserant E."/>
            <person name="Crous P.W."/>
            <person name="Henrissat B."/>
            <person name="Nehls U."/>
            <person name="Egli S."/>
            <person name="Spatafora J.W."/>
            <person name="Grigoriev I.V."/>
            <person name="Martin F.M."/>
        </authorList>
    </citation>
    <scope>NUCLEOTIDE SEQUENCE [LARGE SCALE GENOMIC DNA]</scope>
    <source>
        <strain evidence="6 7">CBS 459.81</strain>
    </source>
</reference>
<proteinExistence type="predicted"/>
<dbReference type="InterPro" id="IPR046824">
    <property type="entry name" value="Mss51-like_C"/>
</dbReference>
<dbReference type="InterPro" id="IPR052839">
    <property type="entry name" value="Mito_gene_expr_regulator"/>
</dbReference>
<dbReference type="Pfam" id="PF20179">
    <property type="entry name" value="MSS51_C"/>
    <property type="match status" value="1"/>
</dbReference>
<dbReference type="OrthoDB" id="432970at2759"/>
<organism evidence="6 7">
    <name type="scientific">Lepidopterella palustris CBS 459.81</name>
    <dbReference type="NCBI Taxonomy" id="1314670"/>
    <lineage>
        <taxon>Eukaryota</taxon>
        <taxon>Fungi</taxon>
        <taxon>Dikarya</taxon>
        <taxon>Ascomycota</taxon>
        <taxon>Pezizomycotina</taxon>
        <taxon>Dothideomycetes</taxon>
        <taxon>Pleosporomycetidae</taxon>
        <taxon>Mytilinidiales</taxon>
        <taxon>Argynnaceae</taxon>
        <taxon>Lepidopterella</taxon>
    </lineage>
</organism>
<protein>
    <recommendedName>
        <fullName evidence="5">MYND-type domain-containing protein</fullName>
    </recommendedName>
</protein>
<evidence type="ECO:0000313" key="7">
    <source>
        <dbReference type="Proteomes" id="UP000250266"/>
    </source>
</evidence>
<dbReference type="PANTHER" id="PTHR46920">
    <property type="match status" value="1"/>
</dbReference>
<dbReference type="Proteomes" id="UP000250266">
    <property type="component" value="Unassembled WGS sequence"/>
</dbReference>
<dbReference type="AlphaFoldDB" id="A0A8E2JJG9"/>
<dbReference type="Pfam" id="PF01753">
    <property type="entry name" value="zf-MYND"/>
    <property type="match status" value="1"/>
</dbReference>
<dbReference type="InterPro" id="IPR002893">
    <property type="entry name" value="Znf_MYND"/>
</dbReference>